<accession>A0AAD9FW11</accession>
<feature type="region of interest" description="Disordered" evidence="1">
    <location>
        <begin position="1"/>
        <end position="108"/>
    </location>
</feature>
<evidence type="ECO:0000313" key="2">
    <source>
        <dbReference type="EMBL" id="KAK1927299.1"/>
    </source>
</evidence>
<protein>
    <submittedName>
        <fullName evidence="2">Uncharacterized protein</fullName>
    </submittedName>
</protein>
<feature type="region of interest" description="Disordered" evidence="1">
    <location>
        <begin position="184"/>
        <end position="203"/>
    </location>
</feature>
<evidence type="ECO:0000256" key="1">
    <source>
        <dbReference type="SAM" id="MobiDB-lite"/>
    </source>
</evidence>
<comment type="caution">
    <text evidence="2">The sequence shown here is derived from an EMBL/GenBank/DDBJ whole genome shotgun (WGS) entry which is preliminary data.</text>
</comment>
<organism evidence="2 3">
    <name type="scientific">Papiliotrema laurentii</name>
    <name type="common">Cryptococcus laurentii</name>
    <dbReference type="NCBI Taxonomy" id="5418"/>
    <lineage>
        <taxon>Eukaryota</taxon>
        <taxon>Fungi</taxon>
        <taxon>Dikarya</taxon>
        <taxon>Basidiomycota</taxon>
        <taxon>Agaricomycotina</taxon>
        <taxon>Tremellomycetes</taxon>
        <taxon>Tremellales</taxon>
        <taxon>Rhynchogastremaceae</taxon>
        <taxon>Papiliotrema</taxon>
    </lineage>
</organism>
<dbReference type="EMBL" id="JAODAN010000001">
    <property type="protein sequence ID" value="KAK1927299.1"/>
    <property type="molecule type" value="Genomic_DNA"/>
</dbReference>
<name>A0AAD9FW11_PAPLA</name>
<gene>
    <name evidence="2" type="ORF">DB88DRAFT_477523</name>
</gene>
<feature type="compositionally biased region" description="Pro residues" evidence="1">
    <location>
        <begin position="1"/>
        <end position="12"/>
    </location>
</feature>
<dbReference type="AlphaFoldDB" id="A0AAD9FW11"/>
<evidence type="ECO:0000313" key="3">
    <source>
        <dbReference type="Proteomes" id="UP001182556"/>
    </source>
</evidence>
<feature type="compositionally biased region" description="Polar residues" evidence="1">
    <location>
        <begin position="33"/>
        <end position="57"/>
    </location>
</feature>
<dbReference type="Proteomes" id="UP001182556">
    <property type="component" value="Unassembled WGS sequence"/>
</dbReference>
<reference evidence="2" key="1">
    <citation type="submission" date="2023-02" db="EMBL/GenBank/DDBJ databases">
        <title>Identification and recombinant expression of a fungal hydrolase from Papiliotrema laurentii that hydrolyzes apple cutin and clears colloidal polyester polyurethane.</title>
        <authorList>
            <consortium name="DOE Joint Genome Institute"/>
            <person name="Roman V.A."/>
            <person name="Bojanowski C."/>
            <person name="Crable B.R."/>
            <person name="Wagner D.N."/>
            <person name="Hung C.S."/>
            <person name="Nadeau L.J."/>
            <person name="Schratz L."/>
            <person name="Haridas S."/>
            <person name="Pangilinan J."/>
            <person name="Lipzen A."/>
            <person name="Na H."/>
            <person name="Yan M."/>
            <person name="Ng V."/>
            <person name="Grigoriev I.V."/>
            <person name="Spatafora J.W."/>
            <person name="Barlow D."/>
            <person name="Biffinger J."/>
            <person name="Kelley-Loughnane N."/>
            <person name="Varaljay V.A."/>
            <person name="Crookes-Goodson W.J."/>
        </authorList>
    </citation>
    <scope>NUCLEOTIDE SEQUENCE</scope>
    <source>
        <strain evidence="2">5307AH</strain>
    </source>
</reference>
<sequence>MSASSPSPPPPLRNRRLARLHALALPEGVRVDTPSNASGDASRQSTVSRATAGSSAPSRGGTGRGSGEPIDLTNDSSDEDEPVIVGENIVNRNTGTPTGTGREERVNTRAWPRRVTDEEYQEAIGDIDRTIGRRRAEAEALIRADVQDDRRREILSPDPLRPRPRIGLGGAVLRAGNRQINYDARRRRQEPPQPAATGPTLPAVPVMPERRRARVRDDDDWFSPEDDDEDAHDALGWLQRLQVPRLLDGLGLVGLRMPRLVRQMDDGIAAGYGPAAIGLGVAGPGPGMYGGNEVETRIAKIRPVKRDIAELGFTATFDLDSIDGPIVLDDEGVVAPRNLYLDCALCHDPLLLSAAYSSPADRVWVLRCGHMIDQKCLEKLSIPMRPEQIKNTINYISPFPLDEVPPKKKTRGKKAPTKSVNKPAIHIYSCPVKSCGREHTAVKKEEGWVQTEDGGAIQSFM</sequence>
<keyword evidence="3" id="KW-1185">Reference proteome</keyword>
<proteinExistence type="predicted"/>